<sequence length="373" mass="40057">MSDPAYFLYHSIGLYPGKDREMAEALSGFSSIWGALDDAQWPRVLAARAEFLSLWESLIEAPAGSLTTAESVTAALYTVIGGLPSEHLEGKRVLVATDCFPSLHFLLSGLAERFGFKLDTVPLREGETWVRDEDVIARLGPDVGLTLLTFVTSTASHRCNLDALIPACRAVGSLVALDLTQGIGVVPFSVTQLKPEIVVSTSLKWLCGAPGAGILHVRPDLLRTCRPELRGWFSQPNPFSWDLDAFDYAPDARRFDAGTPAPLAAVGSVPGLKWQSAQDRAALLAHSQALCDMILDAAPGLGVTPASPAERSRRGGSVMLRLPDVTDPAGVVNGLREAQIFTDARGPILRLSPGVVTTEAHVERLLDALKRLF</sequence>
<evidence type="ECO:0000256" key="1">
    <source>
        <dbReference type="ARBA" id="ARBA00022898"/>
    </source>
</evidence>
<dbReference type="PANTHER" id="PTHR43586:SF8">
    <property type="entry name" value="CYSTEINE DESULFURASE 1, CHLOROPLASTIC"/>
    <property type="match status" value="1"/>
</dbReference>
<keyword evidence="3" id="KW-0456">Lyase</keyword>
<dbReference type="SUPFAM" id="SSF53383">
    <property type="entry name" value="PLP-dependent transferases"/>
    <property type="match status" value="1"/>
</dbReference>
<dbReference type="RefSeq" id="WP_093424765.1">
    <property type="nucleotide sequence ID" value="NZ_FOXA01000022.1"/>
</dbReference>
<protein>
    <submittedName>
        <fullName evidence="3">Selenocysteine lyase/Cysteine desulfurase</fullName>
    </submittedName>
</protein>
<evidence type="ECO:0000259" key="2">
    <source>
        <dbReference type="Pfam" id="PF00266"/>
    </source>
</evidence>
<keyword evidence="1" id="KW-0663">Pyridoxal phosphate</keyword>
<dbReference type="InterPro" id="IPR015424">
    <property type="entry name" value="PyrdxlP-dep_Trfase"/>
</dbReference>
<feature type="domain" description="Aminotransferase class V" evidence="2">
    <location>
        <begin position="71"/>
        <end position="322"/>
    </location>
</feature>
<gene>
    <name evidence="3" type="ORF">SAMN04488047_1227</name>
</gene>
<dbReference type="GO" id="GO:0016829">
    <property type="term" value="F:lyase activity"/>
    <property type="evidence" value="ECO:0007669"/>
    <property type="project" value="UniProtKB-KW"/>
</dbReference>
<dbReference type="Pfam" id="PF00266">
    <property type="entry name" value="Aminotran_5"/>
    <property type="match status" value="1"/>
</dbReference>
<dbReference type="InterPro" id="IPR015421">
    <property type="entry name" value="PyrdxlP-dep_Trfase_major"/>
</dbReference>
<accession>A0A1I5UMG5</accession>
<evidence type="ECO:0000313" key="3">
    <source>
        <dbReference type="EMBL" id="SFP96389.1"/>
    </source>
</evidence>
<proteinExistence type="predicted"/>
<dbReference type="PANTHER" id="PTHR43586">
    <property type="entry name" value="CYSTEINE DESULFURASE"/>
    <property type="match status" value="1"/>
</dbReference>
<dbReference type="STRING" id="441119.SAMN04488047_1227"/>
<dbReference type="InterPro" id="IPR000192">
    <property type="entry name" value="Aminotrans_V_dom"/>
</dbReference>
<dbReference type="Gene3D" id="3.90.1150.10">
    <property type="entry name" value="Aspartate Aminotransferase, domain 1"/>
    <property type="match status" value="1"/>
</dbReference>
<evidence type="ECO:0000313" key="4">
    <source>
        <dbReference type="Proteomes" id="UP000199356"/>
    </source>
</evidence>
<reference evidence="3 4" key="1">
    <citation type="submission" date="2016-10" db="EMBL/GenBank/DDBJ databases">
        <authorList>
            <person name="de Groot N.N."/>
        </authorList>
    </citation>
    <scope>NUCLEOTIDE SEQUENCE [LARGE SCALE GENOMIC DNA]</scope>
    <source>
        <strain evidence="3 4">DSM 19547</strain>
    </source>
</reference>
<dbReference type="Proteomes" id="UP000199356">
    <property type="component" value="Unassembled WGS sequence"/>
</dbReference>
<dbReference type="OrthoDB" id="9804366at2"/>
<dbReference type="Gene3D" id="3.40.640.10">
    <property type="entry name" value="Type I PLP-dependent aspartate aminotransferase-like (Major domain)"/>
    <property type="match status" value="1"/>
</dbReference>
<keyword evidence="4" id="KW-1185">Reference proteome</keyword>
<dbReference type="InterPro" id="IPR015422">
    <property type="entry name" value="PyrdxlP-dep_Trfase_small"/>
</dbReference>
<name>A0A1I5UMG5_9RHOB</name>
<dbReference type="AlphaFoldDB" id="A0A1I5UMG5"/>
<dbReference type="EMBL" id="FOXA01000022">
    <property type="protein sequence ID" value="SFP96389.1"/>
    <property type="molecule type" value="Genomic_DNA"/>
</dbReference>
<organism evidence="3 4">
    <name type="scientific">Tranquillimonas alkanivorans</name>
    <dbReference type="NCBI Taxonomy" id="441119"/>
    <lineage>
        <taxon>Bacteria</taxon>
        <taxon>Pseudomonadati</taxon>
        <taxon>Pseudomonadota</taxon>
        <taxon>Alphaproteobacteria</taxon>
        <taxon>Rhodobacterales</taxon>
        <taxon>Roseobacteraceae</taxon>
        <taxon>Tranquillimonas</taxon>
    </lineage>
</organism>